<evidence type="ECO:0000259" key="5">
    <source>
        <dbReference type="Pfam" id="PF07992"/>
    </source>
</evidence>
<dbReference type="SUPFAM" id="SSF51905">
    <property type="entry name" value="FAD/NAD(P)-binding domain"/>
    <property type="match status" value="1"/>
</dbReference>
<dbReference type="OrthoDB" id="9792592at2"/>
<dbReference type="STRING" id="512763.DC20_14450"/>
<dbReference type="RefSeq" id="WP_062544483.1">
    <property type="nucleotide sequence ID" value="NZ_CP012643.1"/>
</dbReference>
<comment type="cofactor">
    <cofactor evidence="1">
        <name>FAD</name>
        <dbReference type="ChEBI" id="CHEBI:57692"/>
    </cofactor>
</comment>
<gene>
    <name evidence="6" type="ORF">DC20_14450</name>
</gene>
<dbReference type="InterPro" id="IPR023753">
    <property type="entry name" value="FAD/NAD-binding_dom"/>
</dbReference>
<evidence type="ECO:0000256" key="1">
    <source>
        <dbReference type="ARBA" id="ARBA00001974"/>
    </source>
</evidence>
<evidence type="ECO:0000313" key="7">
    <source>
        <dbReference type="Proteomes" id="UP000061382"/>
    </source>
</evidence>
<dbReference type="Proteomes" id="UP000061382">
    <property type="component" value="Chromosome"/>
</dbReference>
<dbReference type="GO" id="GO:0016491">
    <property type="term" value="F:oxidoreductase activity"/>
    <property type="evidence" value="ECO:0007669"/>
    <property type="project" value="InterPro"/>
</dbReference>
<dbReference type="Pfam" id="PF07992">
    <property type="entry name" value="Pyr_redox_2"/>
    <property type="match status" value="1"/>
</dbReference>
<keyword evidence="7" id="KW-1185">Reference proteome</keyword>
<evidence type="ECO:0000256" key="3">
    <source>
        <dbReference type="ARBA" id="ARBA00022630"/>
    </source>
</evidence>
<evidence type="ECO:0000256" key="4">
    <source>
        <dbReference type="ARBA" id="ARBA00022827"/>
    </source>
</evidence>
<dbReference type="PRINTS" id="PR00411">
    <property type="entry name" value="PNDRDTASEI"/>
</dbReference>
<dbReference type="AlphaFoldDB" id="A0A0P0C4Z6"/>
<dbReference type="PANTHER" id="PTHR43429:SF3">
    <property type="entry name" value="NITRITE REDUCTASE [NAD(P)H]"/>
    <property type="match status" value="1"/>
</dbReference>
<keyword evidence="4" id="KW-0274">FAD</keyword>
<dbReference type="PRINTS" id="PR00368">
    <property type="entry name" value="FADPNR"/>
</dbReference>
<dbReference type="EMBL" id="CP012643">
    <property type="protein sequence ID" value="ALI99953.1"/>
    <property type="molecule type" value="Genomic_DNA"/>
</dbReference>
<dbReference type="InterPro" id="IPR050260">
    <property type="entry name" value="FAD-bd_OxRdtase"/>
</dbReference>
<name>A0A0P0C4Z6_9BACT</name>
<comment type="similarity">
    <text evidence="2">Belongs to the FAD-dependent oxidoreductase family.</text>
</comment>
<dbReference type="PATRIC" id="fig|512763.3.peg.3177"/>
<proteinExistence type="inferred from homology"/>
<dbReference type="KEGG" id="rti:DC20_14450"/>
<dbReference type="PANTHER" id="PTHR43429">
    <property type="entry name" value="PYRIDINE NUCLEOTIDE-DISULFIDE OXIDOREDUCTASE DOMAIN-CONTAINING"/>
    <property type="match status" value="1"/>
</dbReference>
<feature type="domain" description="FAD/NAD(P)-binding" evidence="5">
    <location>
        <begin position="3"/>
        <end position="300"/>
    </location>
</feature>
<reference evidence="6 7" key="1">
    <citation type="submission" date="2015-08" db="EMBL/GenBank/DDBJ databases">
        <title>Complete genome sequence of Rufibacter tibetensis strain 1351t, a radiation-resistant bacterium from tibet plateau.</title>
        <authorList>
            <person name="Dai J."/>
        </authorList>
    </citation>
    <scope>NUCLEOTIDE SEQUENCE [LARGE SCALE GENOMIC DNA]</scope>
    <source>
        <strain evidence="6 7">1351</strain>
    </source>
</reference>
<dbReference type="Gene3D" id="3.50.50.60">
    <property type="entry name" value="FAD/NAD(P)-binding domain"/>
    <property type="match status" value="2"/>
</dbReference>
<keyword evidence="3" id="KW-0285">Flavoprotein</keyword>
<evidence type="ECO:0000313" key="6">
    <source>
        <dbReference type="EMBL" id="ALI99953.1"/>
    </source>
</evidence>
<sequence length="432" mass="48814">MSHTVIIGNGITGITAAITLRRQSPQEKITIISSETPYPIARTALMYVYMGQLLPRHLDLYENWFWKENRLELVQARVTAISPEDKTLTLDNGSHLPYTQLLLSTGSTYHRFHLPGLEAEGVQGLYSWQDLEQMQKTTKEVTQAVIAGGGLIGVEMAEMLRTRGIGVTMLVRDAHYWGNNLPPEEATIIARHLQEQGVHLQLHTELAEVLADEDGHVRAILTSTQKEIPCQFVGLAVGVRPAIELAQTAGLDTNIGILVNEHLETSLPYIYAAGDCAQFRNPPPGQPSVEQLWYTGRMQGETVGMTLSGKRTRYARGVWYNSAKFFEVEYQSYGQVPARHPEGTSSLFWQHPSKHQSIRIYFQEETTKVTGFNLLNTRFRQEVCEKWIKENATLETVIPHLGQAAFDAEFHRLPLKELSLVYTQYREQRILS</sequence>
<organism evidence="6 7">
    <name type="scientific">Rufibacter tibetensis</name>
    <dbReference type="NCBI Taxonomy" id="512763"/>
    <lineage>
        <taxon>Bacteria</taxon>
        <taxon>Pseudomonadati</taxon>
        <taxon>Bacteroidota</taxon>
        <taxon>Cytophagia</taxon>
        <taxon>Cytophagales</taxon>
        <taxon>Hymenobacteraceae</taxon>
        <taxon>Rufibacter</taxon>
    </lineage>
</organism>
<evidence type="ECO:0000256" key="2">
    <source>
        <dbReference type="ARBA" id="ARBA00006442"/>
    </source>
</evidence>
<dbReference type="InterPro" id="IPR036188">
    <property type="entry name" value="FAD/NAD-bd_sf"/>
</dbReference>
<accession>A0A0P0C4Z6</accession>
<protein>
    <recommendedName>
        <fullName evidence="5">FAD/NAD(P)-binding domain-containing protein</fullName>
    </recommendedName>
</protein>